<accession>A0A0K2XAU5</accession>
<dbReference type="EMBL" id="CDML01000055">
    <property type="protein sequence ID" value="CRF41804.1"/>
    <property type="molecule type" value="Genomic_DNA"/>
</dbReference>
<sequence length="56" mass="6363">MQNLKPKLGIRQGRIRLKGHCHKDNPLGSWAWEVGLGIWLPYFECFSCTHPSGVIS</sequence>
<evidence type="ECO:0000313" key="2">
    <source>
        <dbReference type="Proteomes" id="UP000038622"/>
    </source>
</evidence>
<dbReference type="AlphaFoldDB" id="A0A0K2XAU5"/>
<gene>
    <name evidence="1" type="ORF">HAL011_16220</name>
</gene>
<keyword evidence="2" id="KW-1185">Reference proteome</keyword>
<reference evidence="2" key="1">
    <citation type="submission" date="2014-12" db="EMBL/GenBank/DDBJ databases">
        <authorList>
            <person name="Smet A."/>
        </authorList>
    </citation>
    <scope>NUCLEOTIDE SEQUENCE [LARGE SCALE GENOMIC DNA]</scope>
</reference>
<name>A0A0K2XAU5_9HELI</name>
<protein>
    <submittedName>
        <fullName evidence="1">Uncharacterized protein</fullName>
    </submittedName>
</protein>
<evidence type="ECO:0000313" key="1">
    <source>
        <dbReference type="EMBL" id="CRF41804.1"/>
    </source>
</evidence>
<dbReference type="STRING" id="1578720.HAL011_16220"/>
<organism evidence="1 2">
    <name type="scientific">Helicobacter ailurogastricus</name>
    <dbReference type="NCBI Taxonomy" id="1578720"/>
    <lineage>
        <taxon>Bacteria</taxon>
        <taxon>Pseudomonadati</taxon>
        <taxon>Campylobacterota</taxon>
        <taxon>Epsilonproteobacteria</taxon>
        <taxon>Campylobacterales</taxon>
        <taxon>Helicobacteraceae</taxon>
        <taxon>Helicobacter</taxon>
    </lineage>
</organism>
<dbReference type="Proteomes" id="UP000038622">
    <property type="component" value="Unassembled WGS sequence"/>
</dbReference>
<proteinExistence type="predicted"/>